<feature type="domain" description="Beta-lactamase-related" evidence="7">
    <location>
        <begin position="66"/>
        <end position="356"/>
    </location>
</feature>
<dbReference type="GO" id="GO:0017001">
    <property type="term" value="P:antibiotic catabolic process"/>
    <property type="evidence" value="ECO:0007669"/>
    <property type="project" value="InterPro"/>
</dbReference>
<dbReference type="Proteomes" id="UP001139158">
    <property type="component" value="Unassembled WGS sequence"/>
</dbReference>
<evidence type="ECO:0000256" key="5">
    <source>
        <dbReference type="RuleBase" id="RU361140"/>
    </source>
</evidence>
<dbReference type="GO" id="GO:0046677">
    <property type="term" value="P:response to antibiotic"/>
    <property type="evidence" value="ECO:0007669"/>
    <property type="project" value="UniProtKB-UniRule"/>
</dbReference>
<dbReference type="GO" id="GO:0008800">
    <property type="term" value="F:beta-lactamase activity"/>
    <property type="evidence" value="ECO:0007669"/>
    <property type="project" value="UniProtKB-UniRule"/>
</dbReference>
<keyword evidence="9" id="KW-1185">Reference proteome</keyword>
<dbReference type="PANTHER" id="PTHR46825">
    <property type="entry name" value="D-ALANYL-D-ALANINE-CARBOXYPEPTIDASE/ENDOPEPTIDASE AMPH"/>
    <property type="match status" value="1"/>
</dbReference>
<reference evidence="8" key="1">
    <citation type="submission" date="2021-10" db="EMBL/GenBank/DDBJ databases">
        <title>Novel species in genus Arthrobacter.</title>
        <authorList>
            <person name="Liu Y."/>
        </authorList>
    </citation>
    <scope>NUCLEOTIDE SEQUENCE</scope>
    <source>
        <strain evidence="8">Zg-Y453</strain>
    </source>
</reference>
<evidence type="ECO:0000313" key="8">
    <source>
        <dbReference type="EMBL" id="MCC3297501.1"/>
    </source>
</evidence>
<evidence type="ECO:0000259" key="7">
    <source>
        <dbReference type="Pfam" id="PF00144"/>
    </source>
</evidence>
<dbReference type="SUPFAM" id="SSF56601">
    <property type="entry name" value="beta-lactamase/transpeptidase-like"/>
    <property type="match status" value="1"/>
</dbReference>
<dbReference type="InterPro" id="IPR001466">
    <property type="entry name" value="Beta-lactam-related"/>
</dbReference>
<dbReference type="InterPro" id="IPR050491">
    <property type="entry name" value="AmpC-like"/>
</dbReference>
<dbReference type="AlphaFoldDB" id="A0A9X1MD10"/>
<dbReference type="PANTHER" id="PTHR46825:SF15">
    <property type="entry name" value="BETA-LACTAMASE-RELATED DOMAIN-CONTAINING PROTEIN"/>
    <property type="match status" value="1"/>
</dbReference>
<comment type="similarity">
    <text evidence="2 5">Belongs to the class-C beta-lactamase family.</text>
</comment>
<dbReference type="EC" id="3.5.2.6" evidence="5"/>
<proteinExistence type="inferred from homology"/>
<evidence type="ECO:0000256" key="6">
    <source>
        <dbReference type="SAM" id="MobiDB-lite"/>
    </source>
</evidence>
<dbReference type="InterPro" id="IPR012338">
    <property type="entry name" value="Beta-lactam/transpept-like"/>
</dbReference>
<dbReference type="Gene3D" id="3.40.710.10">
    <property type="entry name" value="DD-peptidase/beta-lactamase superfamily"/>
    <property type="match status" value="1"/>
</dbReference>
<gene>
    <name evidence="8" type="ORF">LJ757_06735</name>
</gene>
<evidence type="ECO:0000256" key="4">
    <source>
        <dbReference type="ARBA" id="ARBA00023251"/>
    </source>
</evidence>
<evidence type="ECO:0000256" key="2">
    <source>
        <dbReference type="ARBA" id="ARBA00007840"/>
    </source>
</evidence>
<sequence>MPETKTRTRKLTPRLIAGGAAAAVVLLCGLAAAPWPPKLSGNVTGDAALAERVRPLLTAPANQVSVAWIDGDNVRYAGFGADEHTEYEIGSVSKTFTASLLADAVERGEVALEATVGDILGDELRDPDAEIGTVTLAELASHRSGLPRLATGLDALPSLLAGQLLNRDPYTAAPDQIIAQAQAAGLNNRGSVDYSNLGYAFLGQLLAKAAGTSWEELLADRVLTPLALKETYAPVTAENLPDGAPTGRSAAGRPKGAWTANGTAPAGGIRSTAADLVRYAQAQLDGTAPGAAALEPRWDDGNGGRYGLGWVTEELGGREVTWHNGQTGGFWSMVALDRESGRAVVMLSNVSAGQEEAVFELLAGGPA</sequence>
<accession>A0A9X1MD10</accession>
<dbReference type="Pfam" id="PF00144">
    <property type="entry name" value="Beta-lactamase"/>
    <property type="match status" value="1"/>
</dbReference>
<dbReference type="GO" id="GO:0030288">
    <property type="term" value="C:outer membrane-bounded periplasmic space"/>
    <property type="evidence" value="ECO:0007669"/>
    <property type="project" value="InterPro"/>
</dbReference>
<dbReference type="EMBL" id="JAJFZV010000005">
    <property type="protein sequence ID" value="MCC3297501.1"/>
    <property type="molecule type" value="Genomic_DNA"/>
</dbReference>
<feature type="region of interest" description="Disordered" evidence="6">
    <location>
        <begin position="238"/>
        <end position="264"/>
    </location>
</feature>
<keyword evidence="3 5" id="KW-0378">Hydrolase</keyword>
<dbReference type="PROSITE" id="PS00336">
    <property type="entry name" value="BETA_LACTAMASE_C"/>
    <property type="match status" value="1"/>
</dbReference>
<organism evidence="8 9">
    <name type="scientific">Arthrobacter caoxuetaonis</name>
    <dbReference type="NCBI Taxonomy" id="2886935"/>
    <lineage>
        <taxon>Bacteria</taxon>
        <taxon>Bacillati</taxon>
        <taxon>Actinomycetota</taxon>
        <taxon>Actinomycetes</taxon>
        <taxon>Micrococcales</taxon>
        <taxon>Micrococcaceae</taxon>
        <taxon>Arthrobacter</taxon>
    </lineage>
</organism>
<evidence type="ECO:0000256" key="1">
    <source>
        <dbReference type="ARBA" id="ARBA00001526"/>
    </source>
</evidence>
<comment type="catalytic activity">
    <reaction evidence="1 5">
        <text>a beta-lactam + H2O = a substituted beta-amino acid</text>
        <dbReference type="Rhea" id="RHEA:20401"/>
        <dbReference type="ChEBI" id="CHEBI:15377"/>
        <dbReference type="ChEBI" id="CHEBI:35627"/>
        <dbReference type="ChEBI" id="CHEBI:140347"/>
        <dbReference type="EC" id="3.5.2.6"/>
    </reaction>
</comment>
<protein>
    <recommendedName>
        <fullName evidence="5">Beta-lactamase</fullName>
        <ecNumber evidence="5">3.5.2.6</ecNumber>
    </recommendedName>
</protein>
<dbReference type="InterPro" id="IPR001586">
    <property type="entry name" value="Beta-lactam_class-C_AS"/>
</dbReference>
<name>A0A9X1MD10_9MICC</name>
<comment type="caution">
    <text evidence="8">The sequence shown here is derived from an EMBL/GenBank/DDBJ whole genome shotgun (WGS) entry which is preliminary data.</text>
</comment>
<dbReference type="RefSeq" id="WP_227895389.1">
    <property type="nucleotide sequence ID" value="NZ_CP099466.1"/>
</dbReference>
<evidence type="ECO:0000313" key="9">
    <source>
        <dbReference type="Proteomes" id="UP001139158"/>
    </source>
</evidence>
<evidence type="ECO:0000256" key="3">
    <source>
        <dbReference type="ARBA" id="ARBA00022801"/>
    </source>
</evidence>
<keyword evidence="4 5" id="KW-0046">Antibiotic resistance</keyword>